<evidence type="ECO:0000256" key="3">
    <source>
        <dbReference type="ARBA" id="ARBA00022692"/>
    </source>
</evidence>
<dbReference type="STRING" id="1921803.NIES593_13895"/>
<organism evidence="7 8">
    <name type="scientific">Hydrococcus rivularis NIES-593</name>
    <dbReference type="NCBI Taxonomy" id="1921803"/>
    <lineage>
        <taxon>Bacteria</taxon>
        <taxon>Bacillati</taxon>
        <taxon>Cyanobacteriota</taxon>
        <taxon>Cyanophyceae</taxon>
        <taxon>Pleurocapsales</taxon>
        <taxon>Hydrococcaceae</taxon>
        <taxon>Hydrococcus</taxon>
    </lineage>
</organism>
<dbReference type="GO" id="GO:0055085">
    <property type="term" value="P:transmembrane transport"/>
    <property type="evidence" value="ECO:0007669"/>
    <property type="project" value="TreeGrafter"/>
</dbReference>
<dbReference type="Pfam" id="PF01594">
    <property type="entry name" value="AI-2E_transport"/>
    <property type="match status" value="1"/>
</dbReference>
<keyword evidence="4 6" id="KW-1133">Transmembrane helix</keyword>
<comment type="caution">
    <text evidence="7">The sequence shown here is derived from an EMBL/GenBank/DDBJ whole genome shotgun (WGS) entry which is preliminary data.</text>
</comment>
<feature type="transmembrane region" description="Helical" evidence="6">
    <location>
        <begin position="272"/>
        <end position="289"/>
    </location>
</feature>
<reference evidence="7 8" key="1">
    <citation type="submission" date="2016-11" db="EMBL/GenBank/DDBJ databases">
        <title>Draft Genome Sequences of Nine Cyanobacterial Strains from Diverse Habitats.</title>
        <authorList>
            <person name="Zhu T."/>
            <person name="Hou S."/>
            <person name="Lu X."/>
            <person name="Hess W.R."/>
        </authorList>
    </citation>
    <scope>NUCLEOTIDE SEQUENCE [LARGE SCALE GENOMIC DNA]</scope>
    <source>
        <strain evidence="7 8">NIES-593</strain>
    </source>
</reference>
<feature type="transmembrane region" description="Helical" evidence="6">
    <location>
        <begin position="309"/>
        <end position="340"/>
    </location>
</feature>
<evidence type="ECO:0000313" key="8">
    <source>
        <dbReference type="Proteomes" id="UP000186868"/>
    </source>
</evidence>
<dbReference type="InterPro" id="IPR002549">
    <property type="entry name" value="AI-2E-like"/>
</dbReference>
<proteinExistence type="inferred from homology"/>
<evidence type="ECO:0000256" key="4">
    <source>
        <dbReference type="ARBA" id="ARBA00022989"/>
    </source>
</evidence>
<accession>A0A1U7HEN8</accession>
<gene>
    <name evidence="7" type="ORF">NIES593_13895</name>
</gene>
<evidence type="ECO:0000256" key="1">
    <source>
        <dbReference type="ARBA" id="ARBA00004141"/>
    </source>
</evidence>
<dbReference type="Proteomes" id="UP000186868">
    <property type="component" value="Unassembled WGS sequence"/>
</dbReference>
<dbReference type="OrthoDB" id="505911at2"/>
<dbReference type="AlphaFoldDB" id="A0A1U7HEN8"/>
<dbReference type="PANTHER" id="PTHR21716:SF66">
    <property type="entry name" value="TRANSPORT PROTEIN SLL0063-RELATED"/>
    <property type="match status" value="1"/>
</dbReference>
<feature type="transmembrane region" description="Helical" evidence="6">
    <location>
        <begin position="75"/>
        <end position="99"/>
    </location>
</feature>
<feature type="transmembrane region" description="Helical" evidence="6">
    <location>
        <begin position="45"/>
        <end position="63"/>
    </location>
</feature>
<dbReference type="GO" id="GO:0016020">
    <property type="term" value="C:membrane"/>
    <property type="evidence" value="ECO:0007669"/>
    <property type="project" value="UniProtKB-SubCell"/>
</dbReference>
<evidence type="ECO:0000256" key="2">
    <source>
        <dbReference type="ARBA" id="ARBA00009773"/>
    </source>
</evidence>
<evidence type="ECO:0000256" key="6">
    <source>
        <dbReference type="SAM" id="Phobius"/>
    </source>
</evidence>
<evidence type="ECO:0000256" key="5">
    <source>
        <dbReference type="ARBA" id="ARBA00023136"/>
    </source>
</evidence>
<feature type="transmembrane region" description="Helical" evidence="6">
    <location>
        <begin position="161"/>
        <end position="180"/>
    </location>
</feature>
<dbReference type="RefSeq" id="WP_073600159.1">
    <property type="nucleotide sequence ID" value="NZ_MRCB01000016.1"/>
</dbReference>
<dbReference type="PANTHER" id="PTHR21716">
    <property type="entry name" value="TRANSMEMBRANE PROTEIN"/>
    <property type="match status" value="1"/>
</dbReference>
<feature type="transmembrane region" description="Helical" evidence="6">
    <location>
        <begin position="213"/>
        <end position="234"/>
    </location>
</feature>
<keyword evidence="5 6" id="KW-0472">Membrane</keyword>
<dbReference type="EMBL" id="MRCB01000016">
    <property type="protein sequence ID" value="OKH22024.1"/>
    <property type="molecule type" value="Genomic_DNA"/>
</dbReference>
<protein>
    <submittedName>
        <fullName evidence="7">AI-2E family transporter</fullName>
    </submittedName>
</protein>
<evidence type="ECO:0000313" key="7">
    <source>
        <dbReference type="EMBL" id="OKH22024.1"/>
    </source>
</evidence>
<keyword evidence="8" id="KW-1185">Reference proteome</keyword>
<feature type="transmembrane region" description="Helical" evidence="6">
    <location>
        <begin position="22"/>
        <end position="39"/>
    </location>
</feature>
<feature type="transmembrane region" description="Helical" evidence="6">
    <location>
        <begin position="240"/>
        <end position="265"/>
    </location>
</feature>
<keyword evidence="3 6" id="KW-0812">Transmembrane</keyword>
<name>A0A1U7HEN8_9CYAN</name>
<comment type="subcellular location">
    <subcellularLocation>
        <location evidence="1">Membrane</location>
        <topology evidence="1">Multi-pass membrane protein</topology>
    </subcellularLocation>
</comment>
<comment type="similarity">
    <text evidence="2">Belongs to the autoinducer-2 exporter (AI-2E) (TC 2.A.86) family.</text>
</comment>
<sequence>MNEPNLKNFRENFWKQLNNSKLIRYLLIFAFGWAIIQVLSYFKTVIVIFIFAAIVAFLLNYPVQWISRFLPRSISVLLVFLLSLLILAGLIATIGFAILSQAEQLLNQAPQFLEFIISLLERIQETLNNWNFQVDFEAIEAQVREQATAGIGVGLATLHGLVSNLIDLILIAVVAFFMLLDGKRVWNFVLKAFPDRIRHELTEAIQYNFLGFFWGRLLLSIFFGVSVYIVFIIIDLPYALLLAAIAGVFDLIPGIGATIGISLVSIIVLPQGIWLSLQVLVGCILLQQVEENLLMPRIMQGSINMNPVFMFFALLVGARVAGLVGVFLSIPLAGVLISLFDLKEMQGK</sequence>